<keyword evidence="5" id="KW-1185">Reference proteome</keyword>
<dbReference type="EMBL" id="AMQM01003724">
    <property type="status" value="NOT_ANNOTATED_CDS"/>
    <property type="molecule type" value="Genomic_DNA"/>
</dbReference>
<evidence type="ECO:0000259" key="2">
    <source>
        <dbReference type="PROSITE" id="PS50102"/>
    </source>
</evidence>
<dbReference type="InterPro" id="IPR000504">
    <property type="entry name" value="RRM_dom"/>
</dbReference>
<dbReference type="PROSITE" id="PS50102">
    <property type="entry name" value="RRM"/>
    <property type="match status" value="1"/>
</dbReference>
<feature type="domain" description="RRM" evidence="2">
    <location>
        <begin position="12"/>
        <end position="78"/>
    </location>
</feature>
<dbReference type="eggNOG" id="KOG0118">
    <property type="taxonomic scope" value="Eukaryota"/>
</dbReference>
<dbReference type="GO" id="GO:0003723">
    <property type="term" value="F:RNA binding"/>
    <property type="evidence" value="ECO:0000318"/>
    <property type="project" value="GO_Central"/>
</dbReference>
<dbReference type="STRING" id="6412.T1G2S1"/>
<evidence type="ECO:0000313" key="4">
    <source>
        <dbReference type="EnsemblMetazoa" id="HelroP76975"/>
    </source>
</evidence>
<dbReference type="Proteomes" id="UP000015101">
    <property type="component" value="Unassembled WGS sequence"/>
</dbReference>
<dbReference type="InterPro" id="IPR050441">
    <property type="entry name" value="RBM"/>
</dbReference>
<evidence type="ECO:0000256" key="1">
    <source>
        <dbReference type="PROSITE-ProRule" id="PRU00176"/>
    </source>
</evidence>
<dbReference type="PANTHER" id="PTHR48034">
    <property type="entry name" value="TRANSFORMER-2 SEX-DETERMINING PROTEIN-RELATED"/>
    <property type="match status" value="1"/>
</dbReference>
<keyword evidence="1" id="KW-0694">RNA-binding</keyword>
<sequence>MGRSPSPTLEENKAFVRGLTEDVDESMITSYFSKYGRVTEVYLARDFETKLPRGFAFVTFENSKDCENACKTLNGKVN</sequence>
<dbReference type="HOGENOM" id="CLU_012062_28_8_1"/>
<name>T1G2S1_HELRO</name>
<reference evidence="4" key="3">
    <citation type="submission" date="2015-06" db="UniProtKB">
        <authorList>
            <consortium name="EnsemblMetazoa"/>
        </authorList>
    </citation>
    <scope>IDENTIFICATION</scope>
</reference>
<dbReference type="InterPro" id="IPR035979">
    <property type="entry name" value="RBD_domain_sf"/>
</dbReference>
<dbReference type="InterPro" id="IPR012677">
    <property type="entry name" value="Nucleotide-bd_a/b_plait_sf"/>
</dbReference>
<evidence type="ECO:0000313" key="5">
    <source>
        <dbReference type="Proteomes" id="UP000015101"/>
    </source>
</evidence>
<reference evidence="3 5" key="2">
    <citation type="journal article" date="2013" name="Nature">
        <title>Insights into bilaterian evolution from three spiralian genomes.</title>
        <authorList>
            <person name="Simakov O."/>
            <person name="Marletaz F."/>
            <person name="Cho S.J."/>
            <person name="Edsinger-Gonzales E."/>
            <person name="Havlak P."/>
            <person name="Hellsten U."/>
            <person name="Kuo D.H."/>
            <person name="Larsson T."/>
            <person name="Lv J."/>
            <person name="Arendt D."/>
            <person name="Savage R."/>
            <person name="Osoegawa K."/>
            <person name="de Jong P."/>
            <person name="Grimwood J."/>
            <person name="Chapman J.A."/>
            <person name="Shapiro H."/>
            <person name="Aerts A."/>
            <person name="Otillar R.P."/>
            <person name="Terry A.Y."/>
            <person name="Boore J.L."/>
            <person name="Grigoriev I.V."/>
            <person name="Lindberg D.R."/>
            <person name="Seaver E.C."/>
            <person name="Weisblat D.A."/>
            <person name="Putnam N.H."/>
            <person name="Rokhsar D.S."/>
        </authorList>
    </citation>
    <scope>NUCLEOTIDE SEQUENCE</scope>
</reference>
<accession>T1G2S1</accession>
<organism evidence="4 5">
    <name type="scientific">Helobdella robusta</name>
    <name type="common">Californian leech</name>
    <dbReference type="NCBI Taxonomy" id="6412"/>
    <lineage>
        <taxon>Eukaryota</taxon>
        <taxon>Metazoa</taxon>
        <taxon>Spiralia</taxon>
        <taxon>Lophotrochozoa</taxon>
        <taxon>Annelida</taxon>
        <taxon>Clitellata</taxon>
        <taxon>Hirudinea</taxon>
        <taxon>Rhynchobdellida</taxon>
        <taxon>Glossiphoniidae</taxon>
        <taxon>Helobdella</taxon>
    </lineage>
</organism>
<dbReference type="CTD" id="20215369"/>
<dbReference type="EnsemblMetazoa" id="HelroT76975">
    <property type="protein sequence ID" value="HelroP76975"/>
    <property type="gene ID" value="HelroG76975"/>
</dbReference>
<protein>
    <recommendedName>
        <fullName evidence="2">RRM domain-containing protein</fullName>
    </recommendedName>
</protein>
<dbReference type="AlphaFoldDB" id="T1G2S1"/>
<dbReference type="EMBL" id="KB096275">
    <property type="protein sequence ID" value="ESO06935.1"/>
    <property type="molecule type" value="Genomic_DNA"/>
</dbReference>
<dbReference type="RefSeq" id="XP_009015031.1">
    <property type="nucleotide sequence ID" value="XM_009016783.1"/>
</dbReference>
<dbReference type="Gene3D" id="3.30.70.330">
    <property type="match status" value="1"/>
</dbReference>
<dbReference type="GO" id="GO:0005681">
    <property type="term" value="C:spliceosomal complex"/>
    <property type="evidence" value="ECO:0000318"/>
    <property type="project" value="GO_Central"/>
</dbReference>
<dbReference type="GO" id="GO:0048026">
    <property type="term" value="P:positive regulation of mRNA splicing, via spliceosome"/>
    <property type="evidence" value="ECO:0000318"/>
    <property type="project" value="GO_Central"/>
</dbReference>
<dbReference type="OrthoDB" id="4207594at2759"/>
<dbReference type="KEGG" id="hro:HELRODRAFT_76975"/>
<evidence type="ECO:0000313" key="3">
    <source>
        <dbReference type="EMBL" id="ESO06935.1"/>
    </source>
</evidence>
<dbReference type="GeneID" id="20215369"/>
<dbReference type="SMART" id="SM00360">
    <property type="entry name" value="RRM"/>
    <property type="match status" value="1"/>
</dbReference>
<dbReference type="OMA" id="SKDCENA"/>
<dbReference type="Pfam" id="PF00076">
    <property type="entry name" value="RRM_1"/>
    <property type="match status" value="1"/>
</dbReference>
<gene>
    <name evidence="4" type="primary">20215369</name>
    <name evidence="3" type="ORF">HELRODRAFT_76975</name>
</gene>
<dbReference type="SUPFAM" id="SSF54928">
    <property type="entry name" value="RNA-binding domain, RBD"/>
    <property type="match status" value="1"/>
</dbReference>
<proteinExistence type="predicted"/>
<dbReference type="InParanoid" id="T1G2S1"/>
<reference evidence="5" key="1">
    <citation type="submission" date="2012-12" db="EMBL/GenBank/DDBJ databases">
        <authorList>
            <person name="Hellsten U."/>
            <person name="Grimwood J."/>
            <person name="Chapman J.A."/>
            <person name="Shapiro H."/>
            <person name="Aerts A."/>
            <person name="Otillar R.P."/>
            <person name="Terry A.Y."/>
            <person name="Boore J.L."/>
            <person name="Simakov O."/>
            <person name="Marletaz F."/>
            <person name="Cho S.-J."/>
            <person name="Edsinger-Gonzales E."/>
            <person name="Havlak P."/>
            <person name="Kuo D.-H."/>
            <person name="Larsson T."/>
            <person name="Lv J."/>
            <person name="Arendt D."/>
            <person name="Savage R."/>
            <person name="Osoegawa K."/>
            <person name="de Jong P."/>
            <person name="Lindberg D.R."/>
            <person name="Seaver E.C."/>
            <person name="Weisblat D.A."/>
            <person name="Putnam N.H."/>
            <person name="Grigoriev I.V."/>
            <person name="Rokhsar D.S."/>
        </authorList>
    </citation>
    <scope>NUCLEOTIDE SEQUENCE</scope>
</reference>